<evidence type="ECO:0000256" key="2">
    <source>
        <dbReference type="ARBA" id="ARBA00022692"/>
    </source>
</evidence>
<feature type="transmembrane region" description="Helical" evidence="5">
    <location>
        <begin position="270"/>
        <end position="290"/>
    </location>
</feature>
<dbReference type="RefSeq" id="WP_263821605.1">
    <property type="nucleotide sequence ID" value="NZ_JAOXHK010000001.1"/>
</dbReference>
<keyword evidence="7" id="KW-1185">Reference proteome</keyword>
<dbReference type="PANTHER" id="PTHR33514">
    <property type="entry name" value="PROTEIN ABCI12, CHLOROPLASTIC"/>
    <property type="match status" value="1"/>
</dbReference>
<comment type="subcellular location">
    <subcellularLocation>
        <location evidence="1">Membrane</location>
        <topology evidence="1">Multi-pass membrane protein</topology>
    </subcellularLocation>
</comment>
<dbReference type="Proteomes" id="UP001208245">
    <property type="component" value="Unassembled WGS sequence"/>
</dbReference>
<gene>
    <name evidence="6" type="ORF">OF376_00540</name>
</gene>
<feature type="transmembrane region" description="Helical" evidence="5">
    <location>
        <begin position="405"/>
        <end position="426"/>
    </location>
</feature>
<keyword evidence="3 5" id="KW-1133">Transmembrane helix</keyword>
<accession>A0ABT3BLZ3</accession>
<comment type="caution">
    <text evidence="6">The sequence shown here is derived from an EMBL/GenBank/DDBJ whole genome shotgun (WGS) entry which is preliminary data.</text>
</comment>
<keyword evidence="4 5" id="KW-0472">Membrane</keyword>
<dbReference type="Pfam" id="PF02361">
    <property type="entry name" value="CbiQ"/>
    <property type="match status" value="1"/>
</dbReference>
<evidence type="ECO:0000313" key="7">
    <source>
        <dbReference type="Proteomes" id="UP001208245"/>
    </source>
</evidence>
<evidence type="ECO:0000256" key="4">
    <source>
        <dbReference type="ARBA" id="ARBA00023136"/>
    </source>
</evidence>
<dbReference type="InterPro" id="IPR003339">
    <property type="entry name" value="ABC/ECF_trnsptr_transmembrane"/>
</dbReference>
<feature type="transmembrane region" description="Helical" evidence="5">
    <location>
        <begin position="22"/>
        <end position="55"/>
    </location>
</feature>
<dbReference type="EMBL" id="JAOXHL010000001">
    <property type="protein sequence ID" value="MCV3728276.1"/>
    <property type="molecule type" value="Genomic_DNA"/>
</dbReference>
<feature type="transmembrane region" description="Helical" evidence="5">
    <location>
        <begin position="61"/>
        <end position="81"/>
    </location>
</feature>
<dbReference type="CDD" id="cd16914">
    <property type="entry name" value="EcfT"/>
    <property type="match status" value="1"/>
</dbReference>
<evidence type="ECO:0000313" key="6">
    <source>
        <dbReference type="EMBL" id="MCV3728276.1"/>
    </source>
</evidence>
<reference evidence="6 7" key="1">
    <citation type="journal article" date="2020" name="Int. J. Syst. Evol. Microbiol.">
        <title>Ureaplasma miroungigenitalium sp. nov. isolated from northern elephant seals (Mirounga angustirostris) and Ureaplasma zalophigenitalium sp. nov. isolated from California sea lions (Zalophus californianus).</title>
        <authorList>
            <person name="Volokhov D.V."/>
            <person name="Gulland F.M."/>
            <person name="Gao Y."/>
            <person name="Chizhikov V.E."/>
        </authorList>
    </citation>
    <scope>NUCLEOTIDE SEQUENCE [LARGE SCALE GENOMIC DNA]</scope>
    <source>
        <strain evidence="6 7">ES3182-GEN</strain>
    </source>
</reference>
<keyword evidence="2 5" id="KW-0812">Transmembrane</keyword>
<dbReference type="PANTHER" id="PTHR33514:SF13">
    <property type="entry name" value="PROTEIN ABCI12, CHLOROPLASTIC"/>
    <property type="match status" value="1"/>
</dbReference>
<organism evidence="6 7">
    <name type="scientific">Ureaplasma miroungigenitalium</name>
    <dbReference type="NCBI Taxonomy" id="1042321"/>
    <lineage>
        <taxon>Bacteria</taxon>
        <taxon>Bacillati</taxon>
        <taxon>Mycoplasmatota</taxon>
        <taxon>Mycoplasmoidales</taxon>
        <taxon>Mycoplasmoidaceae</taxon>
        <taxon>Ureaplasma</taxon>
    </lineage>
</organism>
<evidence type="ECO:0000256" key="3">
    <source>
        <dbReference type="ARBA" id="ARBA00022989"/>
    </source>
</evidence>
<proteinExistence type="predicted"/>
<protein>
    <submittedName>
        <fullName evidence="6">Energy-coupling factor transporter transmembrane protein EcfT</fullName>
    </submittedName>
</protein>
<evidence type="ECO:0000256" key="5">
    <source>
        <dbReference type="SAM" id="Phobius"/>
    </source>
</evidence>
<name>A0ABT3BLZ3_9BACT</name>
<sequence length="445" mass="50478">MSSNAYVFRHSVIHRLNPAMKFIAFLLLIAMVFLPLGFFAQFFIGAFVLIIFFVAKLPGRMLWNIFKSVLFLFFLLLLINWMTYKDPIAIFNVSQHSVVFGNLEWVKSPGLYVGGIHHFDTSHQVDNLISPIWGGEIRTYLNPSFFLSKDFDFDQFLKINELNEQEFYKKIASSFNSLEDGQIKDNFLNTFGNLPPNALHPELKYAELAYWMSISNFKLPVVDPTDPANIVVLKHFGLALSQSKEQLGLTNTMILYTRSSVALSPVAIQLALYIAIKIFLMIVLASILTSTTTSIELTNGLEDLLTPFKILRLPVTEASMMISIAIRFIPSLLDESKRILNAQASRGVDFKNGGFAQKIKSLVALVVPLFSIAFKKAEDLANAMEARSYNPRYARTRYRNFSLKFIDWLLFSILCVFVGFIISLAVSKIYFTPFGMFEATSLFSK</sequence>
<evidence type="ECO:0000256" key="1">
    <source>
        <dbReference type="ARBA" id="ARBA00004141"/>
    </source>
</evidence>